<gene>
    <name evidence="1" type="ORF">QAD02_018322</name>
</gene>
<name>A0ACC2PL84_9HYME</name>
<evidence type="ECO:0000313" key="1">
    <source>
        <dbReference type="EMBL" id="KAJ8682530.1"/>
    </source>
</evidence>
<proteinExistence type="predicted"/>
<accession>A0ACC2PL84</accession>
<protein>
    <submittedName>
        <fullName evidence="1">Uncharacterized protein</fullName>
    </submittedName>
</protein>
<organism evidence="1 2">
    <name type="scientific">Eretmocerus hayati</name>
    <dbReference type="NCBI Taxonomy" id="131215"/>
    <lineage>
        <taxon>Eukaryota</taxon>
        <taxon>Metazoa</taxon>
        <taxon>Ecdysozoa</taxon>
        <taxon>Arthropoda</taxon>
        <taxon>Hexapoda</taxon>
        <taxon>Insecta</taxon>
        <taxon>Pterygota</taxon>
        <taxon>Neoptera</taxon>
        <taxon>Endopterygota</taxon>
        <taxon>Hymenoptera</taxon>
        <taxon>Apocrita</taxon>
        <taxon>Proctotrupomorpha</taxon>
        <taxon>Chalcidoidea</taxon>
        <taxon>Aphelinidae</taxon>
        <taxon>Aphelininae</taxon>
        <taxon>Eretmocerus</taxon>
    </lineage>
</organism>
<dbReference type="EMBL" id="CM056741">
    <property type="protein sequence ID" value="KAJ8682530.1"/>
    <property type="molecule type" value="Genomic_DNA"/>
</dbReference>
<reference evidence="1" key="1">
    <citation type="submission" date="2023-04" db="EMBL/GenBank/DDBJ databases">
        <title>A chromosome-level genome assembly of the parasitoid wasp Eretmocerus hayati.</title>
        <authorList>
            <person name="Zhong Y."/>
            <person name="Liu S."/>
            <person name="Liu Y."/>
        </authorList>
    </citation>
    <scope>NUCLEOTIDE SEQUENCE</scope>
    <source>
        <strain evidence="1">ZJU_SS_LIU_2023</strain>
    </source>
</reference>
<evidence type="ECO:0000313" key="2">
    <source>
        <dbReference type="Proteomes" id="UP001239111"/>
    </source>
</evidence>
<dbReference type="Proteomes" id="UP001239111">
    <property type="component" value="Chromosome 1"/>
</dbReference>
<comment type="caution">
    <text evidence="1">The sequence shown here is derived from an EMBL/GenBank/DDBJ whole genome shotgun (WGS) entry which is preliminary data.</text>
</comment>
<sequence>MDHSLLILLLLAAAGVFIANGSEVRSSPNKIIPARSPGSSGELTDREIQVAMDAIKAGLGDTYGIDWEVDPESHHVTGEEHEEAWPAIEATSSEMDHKTTEVGIEKNPY</sequence>
<keyword evidence="2" id="KW-1185">Reference proteome</keyword>